<gene>
    <name evidence="1" type="ORF">ACOLOM_LOCUS11201</name>
</gene>
<dbReference type="EMBL" id="CAJVPT010039289">
    <property type="protein sequence ID" value="CAG8722434.1"/>
    <property type="molecule type" value="Genomic_DNA"/>
</dbReference>
<organism evidence="1 2">
    <name type="scientific">Acaulospora colombiana</name>
    <dbReference type="NCBI Taxonomy" id="27376"/>
    <lineage>
        <taxon>Eukaryota</taxon>
        <taxon>Fungi</taxon>
        <taxon>Fungi incertae sedis</taxon>
        <taxon>Mucoromycota</taxon>
        <taxon>Glomeromycotina</taxon>
        <taxon>Glomeromycetes</taxon>
        <taxon>Diversisporales</taxon>
        <taxon>Acaulosporaceae</taxon>
        <taxon>Acaulospora</taxon>
    </lineage>
</organism>
<evidence type="ECO:0000313" key="2">
    <source>
        <dbReference type="Proteomes" id="UP000789525"/>
    </source>
</evidence>
<feature type="non-terminal residue" evidence="1">
    <location>
        <position position="1"/>
    </location>
</feature>
<sequence length="145" mass="16333">GEIQCRMLGMKVEAWDGTDKPVFAQSADLVCTKPFPCMPIYFYNDPDNSKYLGAYFSNYPSIWYHGDYVWINPITGGVVMLGRSDATLNPSGIRFGSSEIYNTVDNFEEVQDSLVVGQKIGDDERVVLFLKMANGYECDDELISR</sequence>
<proteinExistence type="predicted"/>
<evidence type="ECO:0000313" key="1">
    <source>
        <dbReference type="EMBL" id="CAG8722434.1"/>
    </source>
</evidence>
<comment type="caution">
    <text evidence="1">The sequence shown here is derived from an EMBL/GenBank/DDBJ whole genome shotgun (WGS) entry which is preliminary data.</text>
</comment>
<protein>
    <submittedName>
        <fullName evidence="1">14350_t:CDS:1</fullName>
    </submittedName>
</protein>
<accession>A0ACA9PTI7</accession>
<reference evidence="1" key="1">
    <citation type="submission" date="2021-06" db="EMBL/GenBank/DDBJ databases">
        <authorList>
            <person name="Kallberg Y."/>
            <person name="Tangrot J."/>
            <person name="Rosling A."/>
        </authorList>
    </citation>
    <scope>NUCLEOTIDE SEQUENCE</scope>
    <source>
        <strain evidence="1">CL356</strain>
    </source>
</reference>
<dbReference type="Proteomes" id="UP000789525">
    <property type="component" value="Unassembled WGS sequence"/>
</dbReference>
<feature type="non-terminal residue" evidence="1">
    <location>
        <position position="145"/>
    </location>
</feature>
<name>A0ACA9PTI7_9GLOM</name>
<keyword evidence="2" id="KW-1185">Reference proteome</keyword>